<evidence type="ECO:0000256" key="1">
    <source>
        <dbReference type="SAM" id="MobiDB-lite"/>
    </source>
</evidence>
<gene>
    <name evidence="2" type="ORF">G6O67_007123</name>
</gene>
<comment type="caution">
    <text evidence="2">The sequence shown here is derived from an EMBL/GenBank/DDBJ whole genome shotgun (WGS) entry which is preliminary data.</text>
</comment>
<feature type="region of interest" description="Disordered" evidence="1">
    <location>
        <begin position="1"/>
        <end position="87"/>
    </location>
</feature>
<dbReference type="AlphaFoldDB" id="A0A8H4LT11"/>
<accession>A0A8H4LT11</accession>
<feature type="compositionally biased region" description="Basic and acidic residues" evidence="1">
    <location>
        <begin position="66"/>
        <end position="85"/>
    </location>
</feature>
<reference evidence="2 3" key="1">
    <citation type="journal article" date="2020" name="Genome Biol. Evol.">
        <title>A new high-quality draft genome assembly of the Chinese cordyceps Ophiocordyceps sinensis.</title>
        <authorList>
            <person name="Shu R."/>
            <person name="Zhang J."/>
            <person name="Meng Q."/>
            <person name="Zhang H."/>
            <person name="Zhou G."/>
            <person name="Li M."/>
            <person name="Wu P."/>
            <person name="Zhao Y."/>
            <person name="Chen C."/>
            <person name="Qin Q."/>
        </authorList>
    </citation>
    <scope>NUCLEOTIDE SEQUENCE [LARGE SCALE GENOMIC DNA]</scope>
    <source>
        <strain evidence="2 3">IOZ07</strain>
    </source>
</reference>
<feature type="compositionally biased region" description="Basic and acidic residues" evidence="1">
    <location>
        <begin position="47"/>
        <end position="59"/>
    </location>
</feature>
<proteinExistence type="predicted"/>
<protein>
    <submittedName>
        <fullName evidence="2">Uncharacterized protein</fullName>
    </submittedName>
</protein>
<dbReference type="Proteomes" id="UP000557566">
    <property type="component" value="Unassembled WGS sequence"/>
</dbReference>
<evidence type="ECO:0000313" key="2">
    <source>
        <dbReference type="EMBL" id="KAF4505143.1"/>
    </source>
</evidence>
<evidence type="ECO:0000313" key="3">
    <source>
        <dbReference type="Proteomes" id="UP000557566"/>
    </source>
</evidence>
<organism evidence="2 3">
    <name type="scientific">Ophiocordyceps sinensis</name>
    <dbReference type="NCBI Taxonomy" id="72228"/>
    <lineage>
        <taxon>Eukaryota</taxon>
        <taxon>Fungi</taxon>
        <taxon>Dikarya</taxon>
        <taxon>Ascomycota</taxon>
        <taxon>Pezizomycotina</taxon>
        <taxon>Sordariomycetes</taxon>
        <taxon>Hypocreomycetidae</taxon>
        <taxon>Hypocreales</taxon>
        <taxon>Ophiocordycipitaceae</taxon>
        <taxon>Ophiocordyceps</taxon>
    </lineage>
</organism>
<keyword evidence="3" id="KW-1185">Reference proteome</keyword>
<dbReference type="EMBL" id="JAAVMX010000008">
    <property type="protein sequence ID" value="KAF4505143.1"/>
    <property type="molecule type" value="Genomic_DNA"/>
</dbReference>
<name>A0A8H4LT11_9HYPO</name>
<sequence>MTDAPALIAATDADPMVLSDDDPAKADAGTIDEPADNPLDGATLFPRAEKRRRENKEVARLVAESARGHGDDIDADSSDNHDNDFNSKVAGFSSADWESGEIDPGSFWKWRYGRKSHRFPLGAARLACRLEFGRYDQEDSELQEDTLTEIDKIYGQLNAQIAKAGGRPKGKADVTLASLPYMLARRRQAVDASSVLPHKANVLALRFADEFGGLNGSIAGHLA</sequence>